<comment type="caution">
    <text evidence="2">The sequence shown here is derived from an EMBL/GenBank/DDBJ whole genome shotgun (WGS) entry which is preliminary data.</text>
</comment>
<dbReference type="PATRIC" id="fig|46224.3.peg.2176"/>
<keyword evidence="1" id="KW-0472">Membrane</keyword>
<evidence type="ECO:0000313" key="3">
    <source>
        <dbReference type="Proteomes" id="UP000075666"/>
    </source>
</evidence>
<keyword evidence="1" id="KW-1133">Transmembrane helix</keyword>
<evidence type="ECO:0000313" key="2">
    <source>
        <dbReference type="EMBL" id="KYD08604.1"/>
    </source>
</evidence>
<proteinExistence type="predicted"/>
<sequence length="50" mass="6207">MEYWLKIWGVITYENWHYWGSFIIQLVILSIVYILLLFFQKQLKLEGIEK</sequence>
<dbReference type="EMBL" id="LQYN01000029">
    <property type="protein sequence ID" value="KYD08604.1"/>
    <property type="molecule type" value="Genomic_DNA"/>
</dbReference>
<protein>
    <submittedName>
        <fullName evidence="2">Uncharacterized protein</fullName>
    </submittedName>
</protein>
<feature type="transmembrane region" description="Helical" evidence="1">
    <location>
        <begin position="16"/>
        <end position="39"/>
    </location>
</feature>
<gene>
    <name evidence="2" type="ORF">B4102_0684</name>
</gene>
<keyword evidence="3" id="KW-1185">Reference proteome</keyword>
<organism evidence="2 3">
    <name type="scientific">Heyndrickxia sporothermodurans</name>
    <dbReference type="NCBI Taxonomy" id="46224"/>
    <lineage>
        <taxon>Bacteria</taxon>
        <taxon>Bacillati</taxon>
        <taxon>Bacillota</taxon>
        <taxon>Bacilli</taxon>
        <taxon>Bacillales</taxon>
        <taxon>Bacillaceae</taxon>
        <taxon>Heyndrickxia</taxon>
    </lineage>
</organism>
<accession>A0A150L8I3</accession>
<dbReference type="AlphaFoldDB" id="A0A150L8I3"/>
<name>A0A150L8I3_9BACI</name>
<keyword evidence="1" id="KW-0812">Transmembrane</keyword>
<evidence type="ECO:0000256" key="1">
    <source>
        <dbReference type="SAM" id="Phobius"/>
    </source>
</evidence>
<dbReference type="Proteomes" id="UP000075666">
    <property type="component" value="Unassembled WGS sequence"/>
</dbReference>
<reference evidence="2 3" key="1">
    <citation type="submission" date="2016-01" db="EMBL/GenBank/DDBJ databases">
        <title>Genome Sequences of Twelve Sporeforming Bacillus Species Isolated from Foods.</title>
        <authorList>
            <person name="Berendsen E.M."/>
            <person name="Wells-Bennik M.H."/>
            <person name="Krawcyk A.O."/>
            <person name="De Jong A."/>
            <person name="Holsappel S."/>
            <person name="Eijlander R.T."/>
            <person name="Kuipers O.P."/>
        </authorList>
    </citation>
    <scope>NUCLEOTIDE SEQUENCE [LARGE SCALE GENOMIC DNA]</scope>
    <source>
        <strain evidence="2 3">B4102</strain>
    </source>
</reference>